<dbReference type="HOGENOM" id="CLU_014658_3_3_9"/>
<dbReference type="STRING" id="645991.Sgly_1617"/>
<dbReference type="InterPro" id="IPR014729">
    <property type="entry name" value="Rossmann-like_a/b/a_fold"/>
</dbReference>
<feature type="domain" description="Asparagine synthetase" evidence="5">
    <location>
        <begin position="248"/>
        <end position="617"/>
    </location>
</feature>
<dbReference type="AlphaFoldDB" id="F0SY80"/>
<dbReference type="Pfam" id="PF00733">
    <property type="entry name" value="Asn_synthase"/>
    <property type="match status" value="1"/>
</dbReference>
<dbReference type="InterPro" id="IPR001962">
    <property type="entry name" value="Asn_synthase"/>
</dbReference>
<keyword evidence="8" id="KW-1185">Reference proteome</keyword>
<evidence type="ECO:0000256" key="2">
    <source>
        <dbReference type="ARBA" id="ARBA00012737"/>
    </source>
</evidence>
<sequence length="655" mass="75618">MKIMSVIWGLYQKKGNGIEKEKYAKMIAPLTSIQFDRLDAFNCKDVYFGCGHQYITPESVYEILPRSEEKTGLCITADAIIDNRRELFETLAVDKELQEIITDSELILLAYRKWGQDCPKYLVGDFAFVIKDDHKNEIFCARDHVGKRTLYYDDSENVFAFSTLMKPLLARQDHMALNERWIADFLAIETTIHETECGETVYQGINQLPPAFWMRVGNGGTVKKQYWDPLREVKPLILKTDEEYEEAFRKVFDEAVACRLRSTGEVGIKMSGGIDSGSIGCIAAAQLAKKNKKLYSFSSIPMEGFKEQPKKNHIVDESENIQAIIDFAGNIEGELLRSEGKHALTDADKVVDMLEQPYKIFRNMYWQLHVTERAAQKGCKVLLSGSYGNFTISYGDFNTNTKTLFKKGKLITLYKEISVLSKSAGVSARTIAKGVFTYIVPYQLKDFLRLLRLREWDRFSLTVVNPQLIKKWNVESRFKLLGLNPRTYRTDDYEAFKKQRVNWIFFSHVGAVEVKQAVYSGVILRDPSRDKRLIEFCLSLPAEQFVRNGEDRFLIRRAMKGRMPDKILFGHAIGVQCADWLQRIKPYWEKIFTELDHIVKDQTINNYIDIEKVNRELILARENEAHINGDSVNKLLTTIVFSRFISWYTKYSPNN</sequence>
<dbReference type="GO" id="GO:0006529">
    <property type="term" value="P:asparagine biosynthetic process"/>
    <property type="evidence" value="ECO:0007669"/>
    <property type="project" value="UniProtKB-KW"/>
</dbReference>
<evidence type="ECO:0000259" key="6">
    <source>
        <dbReference type="Pfam" id="PF13537"/>
    </source>
</evidence>
<keyword evidence="3" id="KW-0061">Asparagine biosynthesis</keyword>
<name>F0SY80_SYNGF</name>
<keyword evidence="7" id="KW-0436">Ligase</keyword>
<organism evidence="7 8">
    <name type="scientific">Syntrophobotulus glycolicus (strain DSM 8271 / FlGlyR)</name>
    <dbReference type="NCBI Taxonomy" id="645991"/>
    <lineage>
        <taxon>Bacteria</taxon>
        <taxon>Bacillati</taxon>
        <taxon>Bacillota</taxon>
        <taxon>Clostridia</taxon>
        <taxon>Eubacteriales</taxon>
        <taxon>Desulfitobacteriaceae</taxon>
        <taxon>Syntrophobotulus</taxon>
    </lineage>
</organism>
<evidence type="ECO:0000256" key="4">
    <source>
        <dbReference type="ARBA" id="ARBA00048741"/>
    </source>
</evidence>
<evidence type="ECO:0000256" key="1">
    <source>
        <dbReference type="ARBA" id="ARBA00005187"/>
    </source>
</evidence>
<keyword evidence="3" id="KW-0028">Amino-acid biosynthesis</keyword>
<reference evidence="8" key="2">
    <citation type="submission" date="2011-02" db="EMBL/GenBank/DDBJ databases">
        <title>The complete genome of Syntrophobotulus glycolicus DSM 8271.</title>
        <authorList>
            <person name="Lucas S."/>
            <person name="Copeland A."/>
            <person name="Lapidus A."/>
            <person name="Bruce D."/>
            <person name="Goodwin L."/>
            <person name="Pitluck S."/>
            <person name="Kyrpides N."/>
            <person name="Mavromatis K."/>
            <person name="Pagani I."/>
            <person name="Ivanova N."/>
            <person name="Mikhailova N."/>
            <person name="Chertkov O."/>
            <person name="Held B."/>
            <person name="Detter J.C."/>
            <person name="Tapia R."/>
            <person name="Han C."/>
            <person name="Land M."/>
            <person name="Hauser L."/>
            <person name="Markowitz V."/>
            <person name="Cheng J.-F."/>
            <person name="Hugenholtz P."/>
            <person name="Woyke T."/>
            <person name="Wu D."/>
            <person name="Spring S."/>
            <person name="Schroeder M."/>
            <person name="Brambilla E."/>
            <person name="Klenk H.-P."/>
            <person name="Eisen J.A."/>
        </authorList>
    </citation>
    <scope>NUCLEOTIDE SEQUENCE [LARGE SCALE GENOMIC DNA]</scope>
    <source>
        <strain evidence="8">DSM 8271 / FlGlyR</strain>
    </source>
</reference>
<proteinExistence type="predicted"/>
<evidence type="ECO:0000259" key="5">
    <source>
        <dbReference type="Pfam" id="PF00733"/>
    </source>
</evidence>
<dbReference type="KEGG" id="sgy:Sgly_1617"/>
<dbReference type="Gene3D" id="3.40.50.620">
    <property type="entry name" value="HUPs"/>
    <property type="match status" value="2"/>
</dbReference>
<dbReference type="EC" id="6.3.5.4" evidence="2"/>
<dbReference type="InterPro" id="IPR017932">
    <property type="entry name" value="GATase_2_dom"/>
</dbReference>
<dbReference type="Gene3D" id="3.60.20.10">
    <property type="entry name" value="Glutamine Phosphoribosylpyrophosphate, subunit 1, domain 1"/>
    <property type="match status" value="1"/>
</dbReference>
<gene>
    <name evidence="7" type="ordered locus">Sgly_1617</name>
</gene>
<dbReference type="InterPro" id="IPR029055">
    <property type="entry name" value="Ntn_hydrolases_N"/>
</dbReference>
<dbReference type="eggNOG" id="COG0367">
    <property type="taxonomic scope" value="Bacteria"/>
</dbReference>
<comment type="catalytic activity">
    <reaction evidence="4">
        <text>L-aspartate + L-glutamine + ATP + H2O = L-asparagine + L-glutamate + AMP + diphosphate + H(+)</text>
        <dbReference type="Rhea" id="RHEA:12228"/>
        <dbReference type="ChEBI" id="CHEBI:15377"/>
        <dbReference type="ChEBI" id="CHEBI:15378"/>
        <dbReference type="ChEBI" id="CHEBI:29985"/>
        <dbReference type="ChEBI" id="CHEBI:29991"/>
        <dbReference type="ChEBI" id="CHEBI:30616"/>
        <dbReference type="ChEBI" id="CHEBI:33019"/>
        <dbReference type="ChEBI" id="CHEBI:58048"/>
        <dbReference type="ChEBI" id="CHEBI:58359"/>
        <dbReference type="ChEBI" id="CHEBI:456215"/>
        <dbReference type="EC" id="6.3.5.4"/>
    </reaction>
</comment>
<dbReference type="PANTHER" id="PTHR43284">
    <property type="entry name" value="ASPARAGINE SYNTHETASE (GLUTAMINE-HYDROLYZING)"/>
    <property type="match status" value="1"/>
</dbReference>
<dbReference type="EMBL" id="CP002547">
    <property type="protein sequence ID" value="ADY55915.1"/>
    <property type="molecule type" value="Genomic_DNA"/>
</dbReference>
<dbReference type="GO" id="GO:0004066">
    <property type="term" value="F:asparagine synthase (glutamine-hydrolyzing) activity"/>
    <property type="evidence" value="ECO:0007669"/>
    <property type="project" value="UniProtKB-EC"/>
</dbReference>
<feature type="domain" description="Glutamine amidotransferase type-2" evidence="6">
    <location>
        <begin position="68"/>
        <end position="170"/>
    </location>
</feature>
<evidence type="ECO:0000313" key="8">
    <source>
        <dbReference type="Proteomes" id="UP000007488"/>
    </source>
</evidence>
<dbReference type="InterPro" id="IPR051786">
    <property type="entry name" value="ASN_synthetase/amidase"/>
</dbReference>
<reference evidence="7 8" key="1">
    <citation type="journal article" date="2011" name="Stand. Genomic Sci.">
        <title>Complete genome sequence of Syntrophobotulus glycolicus type strain (FlGlyR).</title>
        <authorList>
            <person name="Han C."/>
            <person name="Mwirichia R."/>
            <person name="Chertkov O."/>
            <person name="Held B."/>
            <person name="Lapidus A."/>
            <person name="Nolan M."/>
            <person name="Lucas S."/>
            <person name="Hammon N."/>
            <person name="Deshpande S."/>
            <person name="Cheng J.F."/>
            <person name="Tapia R."/>
            <person name="Goodwin L."/>
            <person name="Pitluck S."/>
            <person name="Huntemann M."/>
            <person name="Liolios K."/>
            <person name="Ivanova N."/>
            <person name="Pagani I."/>
            <person name="Mavromatis K."/>
            <person name="Ovchinikova G."/>
            <person name="Pati A."/>
            <person name="Chen A."/>
            <person name="Palaniappan K."/>
            <person name="Land M."/>
            <person name="Hauser L."/>
            <person name="Brambilla E.M."/>
            <person name="Rohde M."/>
            <person name="Spring S."/>
            <person name="Sikorski J."/>
            <person name="Goker M."/>
            <person name="Woyke T."/>
            <person name="Bristow J."/>
            <person name="Eisen J.A."/>
            <person name="Markowitz V."/>
            <person name="Hugenholtz P."/>
            <person name="Kyrpides N.C."/>
            <person name="Klenk H.P."/>
            <person name="Detter J.C."/>
        </authorList>
    </citation>
    <scope>NUCLEOTIDE SEQUENCE [LARGE SCALE GENOMIC DNA]</scope>
    <source>
        <strain evidence="8">DSM 8271 / FlGlyR</strain>
    </source>
</reference>
<dbReference type="Pfam" id="PF13537">
    <property type="entry name" value="GATase_7"/>
    <property type="match status" value="1"/>
</dbReference>
<comment type="pathway">
    <text evidence="1">Amino-acid biosynthesis; L-asparagine biosynthesis; L-asparagine from L-aspartate (L-Gln route): step 1/1.</text>
</comment>
<accession>F0SY80</accession>
<dbReference type="SUPFAM" id="SSF52402">
    <property type="entry name" value="Adenine nucleotide alpha hydrolases-like"/>
    <property type="match status" value="1"/>
</dbReference>
<evidence type="ECO:0000256" key="3">
    <source>
        <dbReference type="ARBA" id="ARBA00022888"/>
    </source>
</evidence>
<dbReference type="PANTHER" id="PTHR43284:SF1">
    <property type="entry name" value="ASPARAGINE SYNTHETASE"/>
    <property type="match status" value="1"/>
</dbReference>
<evidence type="ECO:0000313" key="7">
    <source>
        <dbReference type="EMBL" id="ADY55915.1"/>
    </source>
</evidence>
<dbReference type="Proteomes" id="UP000007488">
    <property type="component" value="Chromosome"/>
</dbReference>
<protein>
    <recommendedName>
        <fullName evidence="2">asparagine synthase (glutamine-hydrolyzing)</fullName>
        <ecNumber evidence="2">6.3.5.4</ecNumber>
    </recommendedName>
</protein>
<dbReference type="SUPFAM" id="SSF56235">
    <property type="entry name" value="N-terminal nucleophile aminohydrolases (Ntn hydrolases)"/>
    <property type="match status" value="1"/>
</dbReference>